<evidence type="ECO:0000313" key="2">
    <source>
        <dbReference type="Proteomes" id="UP000823749"/>
    </source>
</evidence>
<dbReference type="AlphaFoldDB" id="A0AAV6KS29"/>
<sequence>MRSSNCLFGSLKIDSKLVDHVRFAISNSVPLTSWSSQILDVAVSLAKVADGNEDAAADEFQEAMKL</sequence>
<comment type="caution">
    <text evidence="1">The sequence shown here is derived from an EMBL/GenBank/DDBJ whole genome shotgun (WGS) entry which is preliminary data.</text>
</comment>
<organism evidence="1 2">
    <name type="scientific">Rhododendron griersonianum</name>
    <dbReference type="NCBI Taxonomy" id="479676"/>
    <lineage>
        <taxon>Eukaryota</taxon>
        <taxon>Viridiplantae</taxon>
        <taxon>Streptophyta</taxon>
        <taxon>Embryophyta</taxon>
        <taxon>Tracheophyta</taxon>
        <taxon>Spermatophyta</taxon>
        <taxon>Magnoliopsida</taxon>
        <taxon>eudicotyledons</taxon>
        <taxon>Gunneridae</taxon>
        <taxon>Pentapetalae</taxon>
        <taxon>asterids</taxon>
        <taxon>Ericales</taxon>
        <taxon>Ericaceae</taxon>
        <taxon>Ericoideae</taxon>
        <taxon>Rhodoreae</taxon>
        <taxon>Rhododendron</taxon>
    </lineage>
</organism>
<reference evidence="1" key="1">
    <citation type="submission" date="2020-08" db="EMBL/GenBank/DDBJ databases">
        <title>Plant Genome Project.</title>
        <authorList>
            <person name="Zhang R.-G."/>
        </authorList>
    </citation>
    <scope>NUCLEOTIDE SEQUENCE</scope>
    <source>
        <strain evidence="1">WSP0</strain>
        <tissue evidence="1">Leaf</tissue>
    </source>
</reference>
<protein>
    <submittedName>
        <fullName evidence="1">Uncharacterized protein</fullName>
    </submittedName>
</protein>
<name>A0AAV6KS29_9ERIC</name>
<dbReference type="Proteomes" id="UP000823749">
    <property type="component" value="Chromosome 4"/>
</dbReference>
<gene>
    <name evidence="1" type="ORF">RHGRI_012494</name>
</gene>
<proteinExistence type="predicted"/>
<keyword evidence="2" id="KW-1185">Reference proteome</keyword>
<dbReference type="EMBL" id="JACTNZ010000004">
    <property type="protein sequence ID" value="KAG5554966.1"/>
    <property type="molecule type" value="Genomic_DNA"/>
</dbReference>
<evidence type="ECO:0000313" key="1">
    <source>
        <dbReference type="EMBL" id="KAG5554966.1"/>
    </source>
</evidence>
<accession>A0AAV6KS29</accession>